<dbReference type="PROSITE" id="PS51294">
    <property type="entry name" value="HTH_MYB"/>
    <property type="match status" value="2"/>
</dbReference>
<dbReference type="PANTHER" id="PTHR47973">
    <property type="entry name" value="CYSTEINE-RICH RECEPTOR-LIKE PROTEIN KINASE 3"/>
    <property type="match status" value="1"/>
</dbReference>
<dbReference type="SUPFAM" id="SSF56112">
    <property type="entry name" value="Protein kinase-like (PK-like)"/>
    <property type="match status" value="2"/>
</dbReference>
<dbReference type="InterPro" id="IPR009057">
    <property type="entry name" value="Homeodomain-like_sf"/>
</dbReference>
<dbReference type="PROSITE" id="PS00107">
    <property type="entry name" value="PROTEIN_KINASE_ATP"/>
    <property type="match status" value="1"/>
</dbReference>
<dbReference type="PROSITE" id="PS50090">
    <property type="entry name" value="MYB_LIKE"/>
    <property type="match status" value="2"/>
</dbReference>
<keyword evidence="2" id="KW-0723">Serine/threonine-protein kinase</keyword>
<dbReference type="SUPFAM" id="SSF46689">
    <property type="entry name" value="Homeodomain-like"/>
    <property type="match status" value="1"/>
</dbReference>
<protein>
    <submittedName>
        <fullName evidence="13">Uncharacterized protein</fullName>
    </submittedName>
</protein>
<feature type="domain" description="Myb-like" evidence="11">
    <location>
        <begin position="8"/>
        <end position="60"/>
    </location>
</feature>
<evidence type="ECO:0000259" key="12">
    <source>
        <dbReference type="PROSITE" id="PS51294"/>
    </source>
</evidence>
<comment type="caution">
    <text evidence="13">The sequence shown here is derived from an EMBL/GenBank/DDBJ whole genome shotgun (WGS) entry which is preliminary data.</text>
</comment>
<feature type="domain" description="Protein kinase" evidence="10">
    <location>
        <begin position="556"/>
        <end position="833"/>
    </location>
</feature>
<evidence type="ECO:0000313" key="14">
    <source>
        <dbReference type="Proteomes" id="UP001291926"/>
    </source>
</evidence>
<feature type="domain" description="Myb-like" evidence="11">
    <location>
        <begin position="61"/>
        <end position="111"/>
    </location>
</feature>
<evidence type="ECO:0000259" key="11">
    <source>
        <dbReference type="PROSITE" id="PS50090"/>
    </source>
</evidence>
<dbReference type="PROSITE" id="PS00108">
    <property type="entry name" value="PROTEIN_KINASE_ST"/>
    <property type="match status" value="1"/>
</dbReference>
<feature type="region of interest" description="Disordered" evidence="9">
    <location>
        <begin position="855"/>
        <end position="896"/>
    </location>
</feature>
<dbReference type="EMBL" id="JAYDYQ010002688">
    <property type="protein sequence ID" value="KAK4477551.1"/>
    <property type="molecule type" value="Genomic_DNA"/>
</dbReference>
<feature type="domain" description="Protein kinase" evidence="10">
    <location>
        <begin position="946"/>
        <end position="1225"/>
    </location>
</feature>
<reference evidence="13 14" key="1">
    <citation type="journal article" date="2023" name="bioRxiv">
        <title>Genome report: Whole genome sequence and annotation of Penstemon davidsonii.</title>
        <authorList>
            <person name="Ostevik K.L."/>
            <person name="Alabady M."/>
            <person name="Zhang M."/>
            <person name="Rausher M.D."/>
        </authorList>
    </citation>
    <scope>NUCLEOTIDE SEQUENCE [LARGE SCALE GENOMIC DNA]</scope>
    <source>
        <strain evidence="13">DNT005</strain>
        <tissue evidence="13">Whole leaf</tissue>
    </source>
</reference>
<organism evidence="13 14">
    <name type="scientific">Penstemon davidsonii</name>
    <dbReference type="NCBI Taxonomy" id="160366"/>
    <lineage>
        <taxon>Eukaryota</taxon>
        <taxon>Viridiplantae</taxon>
        <taxon>Streptophyta</taxon>
        <taxon>Embryophyta</taxon>
        <taxon>Tracheophyta</taxon>
        <taxon>Spermatophyta</taxon>
        <taxon>Magnoliopsida</taxon>
        <taxon>eudicotyledons</taxon>
        <taxon>Gunneridae</taxon>
        <taxon>Pentapetalae</taxon>
        <taxon>asterids</taxon>
        <taxon>lamiids</taxon>
        <taxon>Lamiales</taxon>
        <taxon>Plantaginaceae</taxon>
        <taxon>Cheloneae</taxon>
        <taxon>Penstemon</taxon>
    </lineage>
</organism>
<dbReference type="InterPro" id="IPR001005">
    <property type="entry name" value="SANT/Myb"/>
</dbReference>
<feature type="domain" description="HTH myb-type" evidence="12">
    <location>
        <begin position="61"/>
        <end position="115"/>
    </location>
</feature>
<feature type="binding site" evidence="8">
    <location>
        <position position="585"/>
    </location>
    <ligand>
        <name>ATP</name>
        <dbReference type="ChEBI" id="CHEBI:30616"/>
    </ligand>
</feature>
<feature type="compositionally biased region" description="Polar residues" evidence="9">
    <location>
        <begin position="855"/>
        <end position="871"/>
    </location>
</feature>
<dbReference type="InterPro" id="IPR017441">
    <property type="entry name" value="Protein_kinase_ATP_BS"/>
</dbReference>
<dbReference type="InterPro" id="IPR001245">
    <property type="entry name" value="Ser-Thr/Tyr_kinase_cat_dom"/>
</dbReference>
<accession>A0ABR0CM20</accession>
<keyword evidence="5" id="KW-0418">Kinase</keyword>
<feature type="domain" description="HTH myb-type" evidence="12">
    <location>
        <begin position="12"/>
        <end position="60"/>
    </location>
</feature>
<dbReference type="InterPro" id="IPR008271">
    <property type="entry name" value="Ser/Thr_kinase_AS"/>
</dbReference>
<proteinExistence type="predicted"/>
<dbReference type="SMART" id="SM00717">
    <property type="entry name" value="SANT"/>
    <property type="match status" value="2"/>
</dbReference>
<keyword evidence="14" id="KW-1185">Reference proteome</keyword>
<evidence type="ECO:0000256" key="1">
    <source>
        <dbReference type="ARBA" id="ARBA00004123"/>
    </source>
</evidence>
<evidence type="ECO:0000313" key="13">
    <source>
        <dbReference type="EMBL" id="KAK4477551.1"/>
    </source>
</evidence>
<evidence type="ECO:0000256" key="2">
    <source>
        <dbReference type="ARBA" id="ARBA00022527"/>
    </source>
</evidence>
<sequence length="1262" mass="143465">MGSWGISEQGWRKGPWTHEEDRLLIQYVTQNGEGRWSFVSKCAGLNRSGKSCRLRWVNYLRPGLKKGHITPQEEGIIIELHALWGNKWSTIAKYLPGRTDNEIKNYWRTHFKKRKPTSDHDVQIKQQKKRFIRQKQEEDTSTLEATSEDKNSNQDTTKGIAYENKQYVPTTYQDSTNAPWPDFITVDSYLWDIGLWNFDDQSKMGQKLLRLHFKPSPYKGFKKSKDLFTIEAGPFILLNNFSASLTARALGVNTFTKEFCISIEENQTLNIVFSPAFRSSQDRTYAFINGIEIISVPEGLTYFRGADLGAQVVGQKSLVYIDNNTALEIIHRLNVKRDSFMSGDEFDMLATVPKQNLTWKRPVDVGFRYLVRIHLCELGLKIAETGNMIFKVLINEMIVDTNIDIVKERDENGNLRYRDYLVVIKGRKIQGQRDLLISLQSNNEFMDGYGPLKGFEIFKLSNPDNSLASPNPLPPVMAVRDLPSWTIRNLLSVLGLRNVIATIAVTITSIVSIIVHELRKIREANPIEEETKPSARAERHCRCFSLAEIRSATQNFSNAFFIGNGGFGIVYKGLIDNGRETVAIKRLKPSSRQGKREFWTEIETLSELRHNNLVSLIGYCNEYREMILVYDYMKCGTLVDHLYKHARDSDKDSSLTWKQRLNICIGAGRGLDYLHTGHGIIHRDVKSSNILLDENFISKVSDFGLAKPEDRNKLQSHVSTKVKGTHGYIDPYYVRFSKLTTKSDTYAFGVVLLEVLCGRPAMDRRLGEDECFITKWARNRINKGEVEQIVDSSLVGEITANSLKVFVGIAESCLHDEPKKRPAMAQVVLQLELALEQQEARKDVLPNQITNVADETTLPVSTEQPTVASSESIERGKDQSVNTEPPPANKDGRKPKMYKSPRFWVWDALWKKGKVSRNEELVRNSLSGSKLPEYDFATIAAATNQFSYSNKIGEGGFGPVYKGVLPTGQIVAVKRLSQTSRQGIKEFKRSILSISNLQHRNIIKLLGYCIHREPLLLYEFMENGSLNTHIFDEAQRRLLHWDVRFKIIMGIGRGISYLHQDSGMNIIHRGIQTSNILLDIQMNPKVSNFGDAVTLEDDRSEVETNIVGTMGYLAPEYCMYGTASVMSDIYSLGIVVLEIVSGRRIYQLGNNYTYDQTLVEYAWKLWIDGNILHLVDESIEGAFSEEEALRCIQVGLLCTQEDPHQRPNISSVLKMLLGEELHLETQEKVVKAAAYHKVEFRRFVSNSVSDYSESPPLAIEIS</sequence>
<feature type="region of interest" description="Disordered" evidence="9">
    <location>
        <begin position="117"/>
        <end position="160"/>
    </location>
</feature>
<evidence type="ECO:0000256" key="5">
    <source>
        <dbReference type="ARBA" id="ARBA00022777"/>
    </source>
</evidence>
<dbReference type="CDD" id="cd00167">
    <property type="entry name" value="SANT"/>
    <property type="match status" value="2"/>
</dbReference>
<evidence type="ECO:0000259" key="10">
    <source>
        <dbReference type="PROSITE" id="PS50011"/>
    </source>
</evidence>
<comment type="subcellular location">
    <subcellularLocation>
        <location evidence="1">Nucleus</location>
    </subcellularLocation>
</comment>
<dbReference type="Proteomes" id="UP001291926">
    <property type="component" value="Unassembled WGS sequence"/>
</dbReference>
<dbReference type="Pfam" id="PF00249">
    <property type="entry name" value="Myb_DNA-binding"/>
    <property type="match status" value="2"/>
</dbReference>
<dbReference type="InterPro" id="IPR000719">
    <property type="entry name" value="Prot_kinase_dom"/>
</dbReference>
<evidence type="ECO:0000256" key="3">
    <source>
        <dbReference type="ARBA" id="ARBA00022679"/>
    </source>
</evidence>
<name>A0ABR0CM20_9LAMI</name>
<keyword evidence="7" id="KW-0539">Nucleus</keyword>
<dbReference type="InterPro" id="IPR052059">
    <property type="entry name" value="CR_Ser/Thr_kinase"/>
</dbReference>
<dbReference type="Gene3D" id="1.10.510.10">
    <property type="entry name" value="Transferase(Phosphotransferase) domain 1"/>
    <property type="match status" value="2"/>
</dbReference>
<evidence type="ECO:0000256" key="9">
    <source>
        <dbReference type="SAM" id="MobiDB-lite"/>
    </source>
</evidence>
<dbReference type="PROSITE" id="PS50011">
    <property type="entry name" value="PROTEIN_KINASE_DOM"/>
    <property type="match status" value="2"/>
</dbReference>
<evidence type="ECO:0000256" key="7">
    <source>
        <dbReference type="ARBA" id="ARBA00023242"/>
    </source>
</evidence>
<evidence type="ECO:0000256" key="4">
    <source>
        <dbReference type="ARBA" id="ARBA00022741"/>
    </source>
</evidence>
<dbReference type="CDD" id="cd14066">
    <property type="entry name" value="STKc_IRAK"/>
    <property type="match status" value="2"/>
</dbReference>
<dbReference type="Gene3D" id="2.60.120.430">
    <property type="entry name" value="Galactose-binding lectin"/>
    <property type="match status" value="2"/>
</dbReference>
<dbReference type="InterPro" id="IPR011009">
    <property type="entry name" value="Kinase-like_dom_sf"/>
</dbReference>
<keyword evidence="4 8" id="KW-0547">Nucleotide-binding</keyword>
<dbReference type="InterPro" id="IPR017930">
    <property type="entry name" value="Myb_dom"/>
</dbReference>
<keyword evidence="3" id="KW-0808">Transferase</keyword>
<dbReference type="Pfam" id="PF00069">
    <property type="entry name" value="Pkinase"/>
    <property type="match status" value="1"/>
</dbReference>
<dbReference type="Gene3D" id="3.30.200.20">
    <property type="entry name" value="Phosphorylase Kinase, domain 1"/>
    <property type="match status" value="2"/>
</dbReference>
<dbReference type="Pfam" id="PF07714">
    <property type="entry name" value="PK_Tyr_Ser-Thr"/>
    <property type="match status" value="1"/>
</dbReference>
<gene>
    <name evidence="13" type="ORF">RD792_016783</name>
</gene>
<dbReference type="SMART" id="SM00220">
    <property type="entry name" value="S_TKc"/>
    <property type="match status" value="2"/>
</dbReference>
<keyword evidence="6 8" id="KW-0067">ATP-binding</keyword>
<dbReference type="Gene3D" id="1.10.10.60">
    <property type="entry name" value="Homeodomain-like"/>
    <property type="match status" value="2"/>
</dbReference>
<evidence type="ECO:0000256" key="6">
    <source>
        <dbReference type="ARBA" id="ARBA00022840"/>
    </source>
</evidence>
<evidence type="ECO:0000256" key="8">
    <source>
        <dbReference type="PROSITE-ProRule" id="PRU10141"/>
    </source>
</evidence>